<dbReference type="STRING" id="406817.XNC1_4457"/>
<sequence>MCLFSIEKSKYGCSTKKEREIFSEADLLADLNDYNSHADELAVVTSAELGE</sequence>
<reference evidence="1 2" key="1">
    <citation type="journal article" date="2011" name="PLoS ONE">
        <title>The entomopathogenic bacterial endosymbionts xenorhabdus and photorhabdus: convergent lifestyles from divergent genomes.</title>
        <authorList>
            <person name="Chaston J.M."/>
            <person name="Suen G."/>
            <person name="Tucker S.L."/>
            <person name="Andersen A.W."/>
            <person name="Bhasin A."/>
            <person name="Bode E."/>
            <person name="Bode H.B."/>
            <person name="Brachmann A.O."/>
            <person name="Cowles C.E."/>
            <person name="Cowles K.N."/>
            <person name="Darby C."/>
            <person name="de Leon L."/>
            <person name="Drace K."/>
            <person name="Du Z."/>
            <person name="Givaudan A."/>
            <person name="Herbert Tran E.E."/>
            <person name="Jewell K.A."/>
            <person name="Knack J.J."/>
            <person name="Krasomil-Osterfeld K.C."/>
            <person name="Kukor R."/>
            <person name="Lanois A."/>
            <person name="Latreille P."/>
            <person name="Leimgruber N.K."/>
            <person name="Lipke C.M."/>
            <person name="Liu R."/>
            <person name="Lu X."/>
            <person name="Martens E.C."/>
            <person name="Marri P.R."/>
            <person name="Medigue C."/>
            <person name="Menard M.L."/>
            <person name="Miller N.M."/>
            <person name="Morales-Soto N."/>
            <person name="Norton S."/>
            <person name="Ogier J.C."/>
            <person name="Orchard S.S."/>
            <person name="Park D."/>
            <person name="Park Y."/>
            <person name="Qurollo B.A."/>
            <person name="Sugar D.R."/>
            <person name="Richards G.R."/>
            <person name="Rouy Z."/>
            <person name="Slominski B."/>
            <person name="Slominski K."/>
            <person name="Snyder H."/>
            <person name="Tjaden B.C."/>
            <person name="van der Hoeven R."/>
            <person name="Welch R.D."/>
            <person name="Wheeler C."/>
            <person name="Xiang B."/>
            <person name="Barbazuk B."/>
            <person name="Gaudriault S."/>
            <person name="Goodner B."/>
            <person name="Slater S.C."/>
            <person name="Forst S."/>
            <person name="Goldman B.S."/>
            <person name="Goodrich-Blair H."/>
        </authorList>
    </citation>
    <scope>NUCLEOTIDE SEQUENCE [LARGE SCALE GENOMIC DNA]</scope>
    <source>
        <strain evidence="2">ATCC 19061 / DSM 3370 / CCUG 14189 / LMG 1036 / NCIMB 9965 / AN6</strain>
    </source>
</reference>
<dbReference type="KEGG" id="xne:XNC1_4457"/>
<accession>D3VF22</accession>
<dbReference type="Proteomes" id="UP000008075">
    <property type="component" value="Chromosome"/>
</dbReference>
<proteinExistence type="predicted"/>
<dbReference type="HOGENOM" id="CLU_3105480_0_0_6"/>
<evidence type="ECO:0000313" key="1">
    <source>
        <dbReference type="EMBL" id="CBJ92479.1"/>
    </source>
</evidence>
<protein>
    <submittedName>
        <fullName evidence="1">Uncharacterized protein</fullName>
    </submittedName>
</protein>
<gene>
    <name evidence="1" type="ordered locus">XNC1_4457</name>
</gene>
<dbReference type="EMBL" id="FN667742">
    <property type="protein sequence ID" value="CBJ92479.1"/>
    <property type="molecule type" value="Genomic_DNA"/>
</dbReference>
<keyword evidence="2" id="KW-1185">Reference proteome</keyword>
<dbReference type="AlphaFoldDB" id="D3VF22"/>
<organism evidence="1 2">
    <name type="scientific">Xenorhabdus nematophila (strain ATCC 19061 / DSM 3370 / CCUG 14189 / LMG 1036 / NCIMB 9965 / AN6)</name>
    <dbReference type="NCBI Taxonomy" id="406817"/>
    <lineage>
        <taxon>Bacteria</taxon>
        <taxon>Pseudomonadati</taxon>
        <taxon>Pseudomonadota</taxon>
        <taxon>Gammaproteobacteria</taxon>
        <taxon>Enterobacterales</taxon>
        <taxon>Morganellaceae</taxon>
        <taxon>Xenorhabdus</taxon>
    </lineage>
</organism>
<name>D3VF22_XENNA</name>
<evidence type="ECO:0000313" key="2">
    <source>
        <dbReference type="Proteomes" id="UP000008075"/>
    </source>
</evidence>